<comment type="similarity">
    <text evidence="5">Belongs to the bacterial ribosomal protein bL25 family. CTC subfamily.</text>
</comment>
<dbReference type="NCBIfam" id="NF004130">
    <property type="entry name" value="PRK05618.1-5"/>
    <property type="match status" value="1"/>
</dbReference>
<dbReference type="GO" id="GO:0022625">
    <property type="term" value="C:cytosolic large ribosomal subunit"/>
    <property type="evidence" value="ECO:0007669"/>
    <property type="project" value="TreeGrafter"/>
</dbReference>
<dbReference type="GO" id="GO:0003735">
    <property type="term" value="F:structural constituent of ribosome"/>
    <property type="evidence" value="ECO:0007669"/>
    <property type="project" value="InterPro"/>
</dbReference>
<keyword evidence="2 5" id="KW-0694">RNA-binding</keyword>
<dbReference type="InterPro" id="IPR020930">
    <property type="entry name" value="Ribosomal_uL5_bac-type"/>
</dbReference>
<feature type="domain" description="Large ribosomal subunit protein bL25 L25" evidence="7">
    <location>
        <begin position="5"/>
        <end position="90"/>
    </location>
</feature>
<keyword evidence="10" id="KW-1185">Reference proteome</keyword>
<feature type="compositionally biased region" description="Low complexity" evidence="6">
    <location>
        <begin position="223"/>
        <end position="235"/>
    </location>
</feature>
<reference evidence="9 10" key="2">
    <citation type="journal article" date="2011" name="PLoS ONE">
        <title>The Cyst-Dividing Bacterium Ramlibacter tataouinensis TTB310 Genome Reveals a Well-Stocked Toolbox for Adaptation to a Desert Environment.</title>
        <authorList>
            <person name="De Luca G."/>
            <person name="Barakat M."/>
            <person name="Ortet P."/>
            <person name="Fochesato S."/>
            <person name="Jourlin-Castelli C."/>
            <person name="Ansaldi M."/>
            <person name="Py B."/>
            <person name="Fichant G."/>
            <person name="Coutinho P.M."/>
            <person name="Voulhoux R."/>
            <person name="Bastien O."/>
            <person name="Marechal E."/>
            <person name="Henrissat B."/>
            <person name="Quentin Y."/>
            <person name="Noirot P."/>
            <person name="Filloux A."/>
            <person name="Mejean V."/>
            <person name="Dubow M.S."/>
            <person name="Barras F."/>
            <person name="Barbe V."/>
            <person name="Weissenbach J."/>
            <person name="Mihalcescu I."/>
            <person name="Vermeglio A."/>
            <person name="Achouak W."/>
            <person name="Heulin T."/>
        </authorList>
    </citation>
    <scope>NUCLEOTIDE SEQUENCE [LARGE SCALE GENOMIC DNA]</scope>
    <source>
        <strain evidence="10">ATCC BAA-407 / DSM 14655 / LMG 21543 / TTB310</strain>
    </source>
</reference>
<proteinExistence type="inferred from homology"/>
<dbReference type="InterPro" id="IPR011035">
    <property type="entry name" value="Ribosomal_bL25/Gln-tRNA_synth"/>
</dbReference>
<evidence type="ECO:0000256" key="1">
    <source>
        <dbReference type="ARBA" id="ARBA00022730"/>
    </source>
</evidence>
<dbReference type="AlphaFoldDB" id="F5XYS5"/>
<dbReference type="Gene3D" id="2.40.240.10">
    <property type="entry name" value="Ribosomal Protein L25, Chain P"/>
    <property type="match status" value="1"/>
</dbReference>
<dbReference type="RefSeq" id="WP_013902673.1">
    <property type="nucleotide sequence ID" value="NC_015677.1"/>
</dbReference>
<dbReference type="PANTHER" id="PTHR33284:SF1">
    <property type="entry name" value="RIBOSOMAL PROTEIN L25_GLN-TRNA SYNTHETASE, ANTI-CODON-BINDING DOMAIN-CONTAINING PROTEIN"/>
    <property type="match status" value="1"/>
</dbReference>
<dbReference type="InterPro" id="IPR037121">
    <property type="entry name" value="Ribosomal_bL25_C"/>
</dbReference>
<keyword evidence="4 5" id="KW-0687">Ribonucleoprotein</keyword>
<dbReference type="GO" id="GO:0008097">
    <property type="term" value="F:5S rRNA binding"/>
    <property type="evidence" value="ECO:0007669"/>
    <property type="project" value="InterPro"/>
</dbReference>
<feature type="region of interest" description="Disordered" evidence="6">
    <location>
        <begin position="207"/>
        <end position="235"/>
    </location>
</feature>
<evidence type="ECO:0000256" key="4">
    <source>
        <dbReference type="ARBA" id="ARBA00023274"/>
    </source>
</evidence>
<dbReference type="OrthoDB" id="9806411at2"/>
<gene>
    <name evidence="5" type="primary">rplY</name>
    <name evidence="5" type="synonym">ctc</name>
    <name evidence="9" type="ordered locus">Rta_33290</name>
</gene>
<evidence type="ECO:0000256" key="2">
    <source>
        <dbReference type="ARBA" id="ARBA00022884"/>
    </source>
</evidence>
<dbReference type="PATRIC" id="fig|365046.3.peg.3404"/>
<dbReference type="PANTHER" id="PTHR33284">
    <property type="entry name" value="RIBOSOMAL PROTEIN L25/GLN-TRNA SYNTHETASE, ANTI-CODON-BINDING DOMAIN-CONTAINING PROTEIN"/>
    <property type="match status" value="1"/>
</dbReference>
<dbReference type="HOGENOM" id="CLU_075939_0_1_4"/>
<comment type="function">
    <text evidence="5">This is one of the proteins that binds to the 5S RNA in the ribosome where it forms part of the central protuberance.</text>
</comment>
<dbReference type="eggNOG" id="COG1825">
    <property type="taxonomic scope" value="Bacteria"/>
</dbReference>
<dbReference type="Pfam" id="PF01386">
    <property type="entry name" value="Ribosomal_L25p"/>
    <property type="match status" value="1"/>
</dbReference>
<dbReference type="EMBL" id="CP000245">
    <property type="protein sequence ID" value="AEG94442.1"/>
    <property type="molecule type" value="Genomic_DNA"/>
</dbReference>
<organism evidence="9 10">
    <name type="scientific">Ramlibacter tataouinensis (strain ATCC BAA-407 / DSM 14655 / LMG 21543 / TTB310)</name>
    <dbReference type="NCBI Taxonomy" id="365046"/>
    <lineage>
        <taxon>Bacteria</taxon>
        <taxon>Pseudomonadati</taxon>
        <taxon>Pseudomonadota</taxon>
        <taxon>Betaproteobacteria</taxon>
        <taxon>Burkholderiales</taxon>
        <taxon>Comamonadaceae</taxon>
        <taxon>Ramlibacter</taxon>
    </lineage>
</organism>
<dbReference type="InterPro" id="IPR020057">
    <property type="entry name" value="Ribosomal_bL25_b-dom"/>
</dbReference>
<evidence type="ECO:0000313" key="9">
    <source>
        <dbReference type="EMBL" id="AEG94442.1"/>
    </source>
</evidence>
<feature type="domain" description="Large ribosomal subunit protein bL25 beta" evidence="8">
    <location>
        <begin position="98"/>
        <end position="184"/>
    </location>
</feature>
<dbReference type="HAMAP" id="MF_01334">
    <property type="entry name" value="Ribosomal_bL25_CTC"/>
    <property type="match status" value="1"/>
</dbReference>
<reference evidence="10" key="1">
    <citation type="submission" date="2006-01" db="EMBL/GenBank/DDBJ databases">
        <title>Genome of the cyst-dividing bacterium Ramlibacter tataouinensis.</title>
        <authorList>
            <person name="Barakat M."/>
            <person name="Ortet P."/>
            <person name="De Luca G."/>
            <person name="Jourlin-Castelli C."/>
            <person name="Ansaldi M."/>
            <person name="Py B."/>
            <person name="Fichant G."/>
            <person name="Coutinho P."/>
            <person name="Voulhoux R."/>
            <person name="Bastien O."/>
            <person name="Roy S."/>
            <person name="Marechal E."/>
            <person name="Henrissat B."/>
            <person name="Quentin Y."/>
            <person name="Noirot P."/>
            <person name="Filloux A."/>
            <person name="Mejean V."/>
            <person name="DuBow M."/>
            <person name="Barras F."/>
            <person name="Heulin T."/>
        </authorList>
    </citation>
    <scope>NUCLEOTIDE SEQUENCE [LARGE SCALE GENOMIC DNA]</scope>
    <source>
        <strain evidence="10">ATCC BAA-407 / DSM 14655 / LMG 21543 / TTB310</strain>
    </source>
</reference>
<dbReference type="HAMAP" id="MF_01336">
    <property type="entry name" value="Ribosomal_bL25"/>
    <property type="match status" value="1"/>
</dbReference>
<comment type="subunit">
    <text evidence="5">Part of the 50S ribosomal subunit; part of the 5S rRNA/L5/L18/L25 subcomplex. Contacts the 5S rRNA. Binds to the 5S rRNA independently of L5 and L18.</text>
</comment>
<sequence length="235" mass="24992">MKFVAFERAKQGTGASRRLRNTGKTPGIVYGGEGQPQLIELDHNALWHALKREAFHSTILEMEVAGKTSKVLLRDVQMHPFKQLVQHIDFQRVDARTKLHMKVPLHYKNAEESQAVKFEHCVVNHVMSELNISCLPGDLPEFIEVDLSGLKKGTSLHLNDIQLPKGVNAVTGGKKNPVLVSVVATVAEEAPAADAAAAAPAADAKAAPAKAAPAKAAGKDAKAAAPAPAKAAGKK</sequence>
<evidence type="ECO:0000313" key="10">
    <source>
        <dbReference type="Proteomes" id="UP000008385"/>
    </source>
</evidence>
<feature type="compositionally biased region" description="Low complexity" evidence="6">
    <location>
        <begin position="207"/>
        <end position="216"/>
    </location>
</feature>
<dbReference type="NCBIfam" id="NF004612">
    <property type="entry name" value="PRK05943.1"/>
    <property type="match status" value="1"/>
</dbReference>
<evidence type="ECO:0000256" key="3">
    <source>
        <dbReference type="ARBA" id="ARBA00022980"/>
    </source>
</evidence>
<name>F5XYS5_RAMTT</name>
<keyword evidence="1 5" id="KW-0699">rRNA-binding</keyword>
<dbReference type="GO" id="GO:0006412">
    <property type="term" value="P:translation"/>
    <property type="evidence" value="ECO:0007669"/>
    <property type="project" value="UniProtKB-UniRule"/>
</dbReference>
<dbReference type="SUPFAM" id="SSF50715">
    <property type="entry name" value="Ribosomal protein L25-like"/>
    <property type="match status" value="1"/>
</dbReference>
<accession>F5XYS5</accession>
<evidence type="ECO:0000256" key="6">
    <source>
        <dbReference type="SAM" id="MobiDB-lite"/>
    </source>
</evidence>
<dbReference type="InterPro" id="IPR020055">
    <property type="entry name" value="Ribosomal_bL25_short"/>
</dbReference>
<keyword evidence="3 5" id="KW-0689">Ribosomal protein</keyword>
<dbReference type="NCBIfam" id="NF004128">
    <property type="entry name" value="PRK05618.1-2"/>
    <property type="match status" value="1"/>
</dbReference>
<dbReference type="Proteomes" id="UP000008385">
    <property type="component" value="Chromosome"/>
</dbReference>
<dbReference type="CDD" id="cd00495">
    <property type="entry name" value="Ribosomal_L25_TL5_CTC"/>
    <property type="match status" value="1"/>
</dbReference>
<dbReference type="InterPro" id="IPR020056">
    <property type="entry name" value="Rbsml_bL25/Gln-tRNA_synth_N"/>
</dbReference>
<dbReference type="Gene3D" id="2.170.120.20">
    <property type="entry name" value="Ribosomal protein L25, beta domain"/>
    <property type="match status" value="1"/>
</dbReference>
<protein>
    <recommendedName>
        <fullName evidence="5">Large ribosomal subunit protein bL25</fullName>
    </recommendedName>
    <alternativeName>
        <fullName evidence="5">General stress protein CTC</fullName>
    </alternativeName>
</protein>
<dbReference type="Pfam" id="PF14693">
    <property type="entry name" value="Ribosomal_TL5_C"/>
    <property type="match status" value="1"/>
</dbReference>
<dbReference type="STRING" id="365046.Rta_33290"/>
<evidence type="ECO:0000256" key="5">
    <source>
        <dbReference type="HAMAP-Rule" id="MF_01334"/>
    </source>
</evidence>
<dbReference type="InterPro" id="IPR001021">
    <property type="entry name" value="Ribosomal_bL25_long"/>
</dbReference>
<evidence type="ECO:0000259" key="8">
    <source>
        <dbReference type="Pfam" id="PF14693"/>
    </source>
</evidence>
<dbReference type="KEGG" id="rta:Rta_33290"/>
<dbReference type="NCBIfam" id="TIGR00731">
    <property type="entry name" value="bL25_bact_ctc"/>
    <property type="match status" value="1"/>
</dbReference>
<dbReference type="InterPro" id="IPR029751">
    <property type="entry name" value="Ribosomal_L25_dom"/>
</dbReference>
<evidence type="ECO:0000259" key="7">
    <source>
        <dbReference type="Pfam" id="PF01386"/>
    </source>
</evidence>